<keyword evidence="5" id="KW-1185">Reference proteome</keyword>
<dbReference type="OrthoDB" id="3239744at2"/>
<comment type="caution">
    <text evidence="4">The sequence shown here is derived from an EMBL/GenBank/DDBJ whole genome shotgun (WGS) entry which is preliminary data.</text>
</comment>
<evidence type="ECO:0000259" key="3">
    <source>
        <dbReference type="PROSITE" id="PS50893"/>
    </source>
</evidence>
<dbReference type="Proteomes" id="UP000319514">
    <property type="component" value="Unassembled WGS sequence"/>
</dbReference>
<dbReference type="SMART" id="SM00382">
    <property type="entry name" value="AAA"/>
    <property type="match status" value="2"/>
</dbReference>
<dbReference type="Pfam" id="PF00005">
    <property type="entry name" value="ABC_tran"/>
    <property type="match status" value="2"/>
</dbReference>
<dbReference type="InterPro" id="IPR003439">
    <property type="entry name" value="ABC_transporter-like_ATP-bd"/>
</dbReference>
<accession>A0A542ZJY8</accession>
<dbReference type="InterPro" id="IPR027417">
    <property type="entry name" value="P-loop_NTPase"/>
</dbReference>
<evidence type="ECO:0000313" key="4">
    <source>
        <dbReference type="EMBL" id="TQL60598.1"/>
    </source>
</evidence>
<organism evidence="4 5">
    <name type="scientific">Oryzihumus leptocrescens</name>
    <dbReference type="NCBI Taxonomy" id="297536"/>
    <lineage>
        <taxon>Bacteria</taxon>
        <taxon>Bacillati</taxon>
        <taxon>Actinomycetota</taxon>
        <taxon>Actinomycetes</taxon>
        <taxon>Micrococcales</taxon>
        <taxon>Intrasporangiaceae</taxon>
        <taxon>Oryzihumus</taxon>
    </lineage>
</organism>
<dbReference type="InterPro" id="IPR003593">
    <property type="entry name" value="AAA+_ATPase"/>
</dbReference>
<gene>
    <name evidence="4" type="ORF">FB474_1993</name>
</gene>
<dbReference type="InterPro" id="IPR017871">
    <property type="entry name" value="ABC_transporter-like_CS"/>
</dbReference>
<dbReference type="GO" id="GO:0005524">
    <property type="term" value="F:ATP binding"/>
    <property type="evidence" value="ECO:0007669"/>
    <property type="project" value="UniProtKB-KW"/>
</dbReference>
<dbReference type="CDD" id="cd03221">
    <property type="entry name" value="ABCF_EF-3"/>
    <property type="match status" value="1"/>
</dbReference>
<dbReference type="PROSITE" id="PS00211">
    <property type="entry name" value="ABC_TRANSPORTER_1"/>
    <property type="match status" value="1"/>
</dbReference>
<dbReference type="GO" id="GO:0016887">
    <property type="term" value="F:ATP hydrolysis activity"/>
    <property type="evidence" value="ECO:0007669"/>
    <property type="project" value="InterPro"/>
</dbReference>
<dbReference type="PROSITE" id="PS50893">
    <property type="entry name" value="ABC_TRANSPORTER_2"/>
    <property type="match status" value="1"/>
</dbReference>
<evidence type="ECO:0000256" key="2">
    <source>
        <dbReference type="ARBA" id="ARBA00022840"/>
    </source>
</evidence>
<name>A0A542ZJY8_9MICO</name>
<reference evidence="4 5" key="1">
    <citation type="submission" date="2019-06" db="EMBL/GenBank/DDBJ databases">
        <title>Sequencing the genomes of 1000 actinobacteria strains.</title>
        <authorList>
            <person name="Klenk H.-P."/>
        </authorList>
    </citation>
    <scope>NUCLEOTIDE SEQUENCE [LARGE SCALE GENOMIC DNA]</scope>
    <source>
        <strain evidence="4 5">DSM 18082</strain>
    </source>
</reference>
<keyword evidence="1" id="KW-0547">Nucleotide-binding</keyword>
<feature type="domain" description="ABC transporter" evidence="3">
    <location>
        <begin position="2"/>
        <end position="269"/>
    </location>
</feature>
<proteinExistence type="predicted"/>
<dbReference type="PANTHER" id="PTHR42855:SF2">
    <property type="entry name" value="DRUG RESISTANCE ABC TRANSPORTER,ATP-BINDING PROTEIN"/>
    <property type="match status" value="1"/>
</dbReference>
<dbReference type="SUPFAM" id="SSF52540">
    <property type="entry name" value="P-loop containing nucleoside triphosphate hydrolases"/>
    <property type="match status" value="2"/>
</dbReference>
<dbReference type="AlphaFoldDB" id="A0A542ZJY8"/>
<dbReference type="InterPro" id="IPR051309">
    <property type="entry name" value="ABCF_ATPase"/>
</dbReference>
<dbReference type="PANTHER" id="PTHR42855">
    <property type="entry name" value="ABC TRANSPORTER ATP-BINDING SUBUNIT"/>
    <property type="match status" value="1"/>
</dbReference>
<evidence type="ECO:0000256" key="1">
    <source>
        <dbReference type="ARBA" id="ARBA00022741"/>
    </source>
</evidence>
<dbReference type="Gene3D" id="3.40.50.300">
    <property type="entry name" value="P-loop containing nucleotide triphosphate hydrolases"/>
    <property type="match status" value="2"/>
</dbReference>
<dbReference type="RefSeq" id="WP_141788476.1">
    <property type="nucleotide sequence ID" value="NZ_BAAAKX010000002.1"/>
</dbReference>
<evidence type="ECO:0000313" key="5">
    <source>
        <dbReference type="Proteomes" id="UP000319514"/>
    </source>
</evidence>
<keyword evidence="2" id="KW-0067">ATP-binding</keyword>
<dbReference type="EMBL" id="VFOQ01000001">
    <property type="protein sequence ID" value="TQL60598.1"/>
    <property type="molecule type" value="Genomic_DNA"/>
</dbReference>
<protein>
    <submittedName>
        <fullName evidence="4">ATPase subunit of ABC transporter with duplicated ATPase domains</fullName>
    </submittedName>
</protein>
<sequence>MLRAVSLSKHYDLEPLFEDLDLTLGPGDRVGLVGPNGTGKSTLMRLLAGVEEPTSGAVVRSPGLTVGWQAQEAPDPGMPVAQFVLSGAPQWAAARERMHALEAGLASGAASRPADGDRTADRAMAEYASAVEEFESLGGWATLARLDQVRSRLGVATEAGIAGDRPMGSLSGGEQSRVMLARLLVTDPDVLLLDEPTNHLDAEGRAWLGEHLASFRGAVLVISHDRRFLDRVVNRVVELDGIAPGLQDYPGCGYTAYRVEKQRRWERLLLDFEAQEKYRRALAEDIERTKEYARGVEVANPRNPSARRLARKVARKALSRERRLARQMQAASWIAQPQTRPTLAMRFEVGDGEAPETLADVRGLDVAAGERVVVRDASLRVRREDRILLSGANGAGKTSLLRALTPLLRDAAVLPQTHEHLPTGISALELFRREVPMYLEEAEAVLEGFLFDAHDRERAVGDLSVGQVRRLLIATLVNTPSRVLVLDEPTNHLDFDSLEVVEAALAQYRGALLVVSHDEEFAQRVGLQRRWQVVDGRLEAAA</sequence>
<dbReference type="FunFam" id="3.40.50.300:FF:000011">
    <property type="entry name" value="Putative ABC transporter ATP-binding component"/>
    <property type="match status" value="1"/>
</dbReference>